<evidence type="ECO:0000313" key="3">
    <source>
        <dbReference type="EMBL" id="QDS74258.1"/>
    </source>
</evidence>
<feature type="region of interest" description="Disordered" evidence="1">
    <location>
        <begin position="1"/>
        <end position="83"/>
    </location>
</feature>
<dbReference type="AlphaFoldDB" id="A0A517LF50"/>
<accession>A0A517LF50</accession>
<organism evidence="3 4">
    <name type="scientific">Venturia effusa</name>
    <dbReference type="NCBI Taxonomy" id="50376"/>
    <lineage>
        <taxon>Eukaryota</taxon>
        <taxon>Fungi</taxon>
        <taxon>Dikarya</taxon>
        <taxon>Ascomycota</taxon>
        <taxon>Pezizomycotina</taxon>
        <taxon>Dothideomycetes</taxon>
        <taxon>Pleosporomycetidae</taxon>
        <taxon>Venturiales</taxon>
        <taxon>Venturiaceae</taxon>
        <taxon>Venturia</taxon>
    </lineage>
</organism>
<dbReference type="OrthoDB" id="3925971at2759"/>
<sequence length="545" mass="62979">MAKNSAASRASKRSQKMNKAKQKAEAEKSTQAKEDAKDRDGSVLEEGKMPKNTSSKAAAGNAGQDTVPEESEEEQQGPDFHHDHGLPIASIWSLQAIMDLYYGTKFIMPVLDSDPDANRQLLNDVTRNTRRELYSFENIRDGLEDEDGKPIGACIKYEYLDHKSAKLVLEYVQERYDWSQGPIHFPLPEDRFTKRLFRVYLPRLIVETKPIPKHFDWRCPPNMFEPDAWIKAEFTVTPKALELVHQKVGEEKCRNVLATTERIFDVITIALYRALLAQCRASPFAQEDKVSLQNIVRNRFRANRDKTSARLLKLHFHAGYKALDHLDGAVANDAPSITTIQAYLLQTPQRLKDPRPLPPPPRETPDDHHAPPPKHKFFANFPRPHVEGIRKVPSFVPTQITPFVRYKKPQPYSLSRTIRQIILQKQNRIDLRCDLEDYHLPLASNEDAWDKIIRRNLGLECHDTATFEEPMKRARTEVSSLLYQRDNDAVVLAKRMWHIVQQEKALAIKERDERRRIAWEKRQERYRLEGRIPTVRPVSPRASVT</sequence>
<dbReference type="InterPro" id="IPR008011">
    <property type="entry name" value="Complex1_LYR_dom"/>
</dbReference>
<evidence type="ECO:0000313" key="4">
    <source>
        <dbReference type="Proteomes" id="UP000316270"/>
    </source>
</evidence>
<dbReference type="Pfam" id="PF05347">
    <property type="entry name" value="Complex1_LYR"/>
    <property type="match status" value="1"/>
</dbReference>
<dbReference type="EMBL" id="CP042195">
    <property type="protein sequence ID" value="QDS74258.1"/>
    <property type="molecule type" value="Genomic_DNA"/>
</dbReference>
<feature type="compositionally biased region" description="Acidic residues" evidence="1">
    <location>
        <begin position="67"/>
        <end position="76"/>
    </location>
</feature>
<proteinExistence type="predicted"/>
<feature type="domain" description="Complex 1 LYR protein" evidence="2">
    <location>
        <begin position="269"/>
        <end position="324"/>
    </location>
</feature>
<keyword evidence="4" id="KW-1185">Reference proteome</keyword>
<feature type="region of interest" description="Disordered" evidence="1">
    <location>
        <begin position="348"/>
        <end position="375"/>
    </location>
</feature>
<dbReference type="STRING" id="50376.A0A517LF50"/>
<gene>
    <name evidence="3" type="ORF">FKW77_003072</name>
</gene>
<name>A0A517LF50_9PEZI</name>
<dbReference type="CDD" id="cd20273">
    <property type="entry name" value="Complex1_LYR_unchar"/>
    <property type="match status" value="1"/>
</dbReference>
<feature type="compositionally biased region" description="Basic residues" evidence="1">
    <location>
        <begin position="10"/>
        <end position="21"/>
    </location>
</feature>
<feature type="compositionally biased region" description="Basic and acidic residues" evidence="1">
    <location>
        <begin position="22"/>
        <end position="49"/>
    </location>
</feature>
<protein>
    <recommendedName>
        <fullName evidence="2">Complex 1 LYR protein domain-containing protein</fullName>
    </recommendedName>
</protein>
<evidence type="ECO:0000256" key="1">
    <source>
        <dbReference type="SAM" id="MobiDB-lite"/>
    </source>
</evidence>
<evidence type="ECO:0000259" key="2">
    <source>
        <dbReference type="Pfam" id="PF05347"/>
    </source>
</evidence>
<reference evidence="3 4" key="1">
    <citation type="submission" date="2019-07" db="EMBL/GenBank/DDBJ databases">
        <title>Finished genome of Venturia effusa.</title>
        <authorList>
            <person name="Young C.A."/>
            <person name="Cox M.P."/>
            <person name="Ganley A.R.D."/>
            <person name="David W.J."/>
        </authorList>
    </citation>
    <scope>NUCLEOTIDE SEQUENCE [LARGE SCALE GENOMIC DNA]</scope>
    <source>
        <strain evidence="4">albino</strain>
    </source>
</reference>
<dbReference type="InterPro" id="IPR046896">
    <property type="entry name" value="Cup1-like_N"/>
</dbReference>
<dbReference type="Proteomes" id="UP000316270">
    <property type="component" value="Chromosome 11"/>
</dbReference>